<dbReference type="Pfam" id="PF03412">
    <property type="entry name" value="Peptidase_C39"/>
    <property type="match status" value="1"/>
</dbReference>
<dbReference type="Proteomes" id="UP000050421">
    <property type="component" value="Unassembled WGS sequence"/>
</dbReference>
<evidence type="ECO:0000313" key="2">
    <source>
        <dbReference type="EMBL" id="KPQ15782.1"/>
    </source>
</evidence>
<protein>
    <submittedName>
        <fullName evidence="2">ABC-type bacteriocin/lantibiotic exporter</fullName>
    </submittedName>
</protein>
<dbReference type="OrthoDB" id="9760358at2"/>
<reference evidence="2 3" key="1">
    <citation type="submission" date="2015-09" db="EMBL/GenBank/DDBJ databases">
        <title>Identification and resolution of microdiversity through metagenomic sequencing of parallel consortia.</title>
        <authorList>
            <person name="Nelson W.C."/>
            <person name="Romine M.F."/>
            <person name="Lindemann S.R."/>
        </authorList>
    </citation>
    <scope>NUCLEOTIDE SEQUENCE [LARGE SCALE GENOMIC DNA]</scope>
    <source>
        <strain evidence="2">HL-49</strain>
    </source>
</reference>
<dbReference type="AlphaFoldDB" id="A0A0P7YAU5"/>
<dbReference type="InterPro" id="IPR005074">
    <property type="entry name" value="Peptidase_C39"/>
</dbReference>
<dbReference type="PATRIC" id="fig|1305737.6.peg.2375"/>
<dbReference type="GO" id="GO:0005524">
    <property type="term" value="F:ATP binding"/>
    <property type="evidence" value="ECO:0007669"/>
    <property type="project" value="InterPro"/>
</dbReference>
<dbReference type="Gene3D" id="3.90.70.10">
    <property type="entry name" value="Cysteine proteinases"/>
    <property type="match status" value="1"/>
</dbReference>
<proteinExistence type="predicted"/>
<accession>A0A0P7YAU5</accession>
<dbReference type="EMBL" id="LJXT01000047">
    <property type="protein sequence ID" value="KPQ15782.1"/>
    <property type="molecule type" value="Genomic_DNA"/>
</dbReference>
<dbReference type="GO" id="GO:0006508">
    <property type="term" value="P:proteolysis"/>
    <property type="evidence" value="ECO:0007669"/>
    <property type="project" value="InterPro"/>
</dbReference>
<organism evidence="2 3">
    <name type="scientific">Algoriphagus marincola HL-49</name>
    <dbReference type="NCBI Taxonomy" id="1305737"/>
    <lineage>
        <taxon>Bacteria</taxon>
        <taxon>Pseudomonadati</taxon>
        <taxon>Bacteroidota</taxon>
        <taxon>Cytophagia</taxon>
        <taxon>Cytophagales</taxon>
        <taxon>Cyclobacteriaceae</taxon>
        <taxon>Algoriphagus</taxon>
    </lineage>
</organism>
<dbReference type="eggNOG" id="COG2274">
    <property type="taxonomic scope" value="Bacteria"/>
</dbReference>
<dbReference type="GO" id="GO:0008233">
    <property type="term" value="F:peptidase activity"/>
    <property type="evidence" value="ECO:0007669"/>
    <property type="project" value="InterPro"/>
</dbReference>
<evidence type="ECO:0000259" key="1">
    <source>
        <dbReference type="Pfam" id="PF03412"/>
    </source>
</evidence>
<dbReference type="GO" id="GO:0016020">
    <property type="term" value="C:membrane"/>
    <property type="evidence" value="ECO:0007669"/>
    <property type="project" value="InterPro"/>
</dbReference>
<name>A0A0P7YAU5_9BACT</name>
<dbReference type="STRING" id="1305737.GCA_000526355_02234"/>
<evidence type="ECO:0000313" key="3">
    <source>
        <dbReference type="Proteomes" id="UP000050421"/>
    </source>
</evidence>
<gene>
    <name evidence="2" type="ORF">HLUCCX10_08740</name>
</gene>
<feature type="domain" description="Peptidase C39" evidence="1">
    <location>
        <begin position="4"/>
        <end position="64"/>
    </location>
</feature>
<sequence length="70" mass="7896">MKTFPLYKQPDSKDCGRTCLWIIAKHYGKLISLKETREISETTREGSSLLKLNDAAEAMGFKTIGADFIQ</sequence>
<comment type="caution">
    <text evidence="2">The sequence shown here is derived from an EMBL/GenBank/DDBJ whole genome shotgun (WGS) entry which is preliminary data.</text>
</comment>